<feature type="transmembrane region" description="Helical" evidence="1">
    <location>
        <begin position="184"/>
        <end position="204"/>
    </location>
</feature>
<feature type="transmembrane region" description="Helical" evidence="1">
    <location>
        <begin position="20"/>
        <end position="40"/>
    </location>
</feature>
<feature type="transmembrane region" description="Helical" evidence="1">
    <location>
        <begin position="99"/>
        <end position="117"/>
    </location>
</feature>
<keyword evidence="1" id="KW-0472">Membrane</keyword>
<dbReference type="AlphaFoldDB" id="A0A917I4I0"/>
<feature type="transmembrane region" description="Helical" evidence="1">
    <location>
        <begin position="123"/>
        <end position="144"/>
    </location>
</feature>
<feature type="transmembrane region" description="Helical" evidence="1">
    <location>
        <begin position="156"/>
        <end position="178"/>
    </location>
</feature>
<reference evidence="2" key="2">
    <citation type="submission" date="2020-09" db="EMBL/GenBank/DDBJ databases">
        <authorList>
            <person name="Sun Q."/>
            <person name="Zhou Y."/>
        </authorList>
    </citation>
    <scope>NUCLEOTIDE SEQUENCE</scope>
    <source>
        <strain evidence="2">CGMCC 1.12214</strain>
    </source>
</reference>
<keyword evidence="1" id="KW-0812">Transmembrane</keyword>
<keyword evidence="1" id="KW-1133">Transmembrane helix</keyword>
<gene>
    <name evidence="2" type="ORF">GCM10007036_05720</name>
</gene>
<sequence>MTMDTTLRPALPAIPSRRTIAWLLIGGFLGLMAWEIWARFITPLILGGPLEPAELVISLVRRWTGYELARFPAEVAHYTIGIVGYPVLYYIVSRSLKSWALVLDIGVWALFTLYLAGVAFTGGLMMGAVLFWLFVTVLTATRFINPNSLLADCLSWGSFTWFNALGIMAPLAGLPFLLLEWGGGLSFMSYAGHIIFGFVAALVFEMKAGRQA</sequence>
<keyword evidence="3" id="KW-1185">Reference proteome</keyword>
<dbReference type="RefSeq" id="WP_188516213.1">
    <property type="nucleotide sequence ID" value="NZ_BMES01000001.1"/>
</dbReference>
<dbReference type="Proteomes" id="UP000603912">
    <property type="component" value="Unassembled WGS sequence"/>
</dbReference>
<accession>A0A917I4I0</accession>
<comment type="caution">
    <text evidence="2">The sequence shown here is derived from an EMBL/GenBank/DDBJ whole genome shotgun (WGS) entry which is preliminary data.</text>
</comment>
<protein>
    <submittedName>
        <fullName evidence="2">Uncharacterized protein</fullName>
    </submittedName>
</protein>
<name>A0A917I4I0_9HYPH</name>
<dbReference type="EMBL" id="BMES01000001">
    <property type="protein sequence ID" value="GGH09581.1"/>
    <property type="molecule type" value="Genomic_DNA"/>
</dbReference>
<proteinExistence type="predicted"/>
<feature type="transmembrane region" description="Helical" evidence="1">
    <location>
        <begin position="75"/>
        <end position="92"/>
    </location>
</feature>
<organism evidence="2 3">
    <name type="scientific">Alsobacter metallidurans</name>
    <dbReference type="NCBI Taxonomy" id="340221"/>
    <lineage>
        <taxon>Bacteria</taxon>
        <taxon>Pseudomonadati</taxon>
        <taxon>Pseudomonadota</taxon>
        <taxon>Alphaproteobacteria</taxon>
        <taxon>Hyphomicrobiales</taxon>
        <taxon>Alsobacteraceae</taxon>
        <taxon>Alsobacter</taxon>
    </lineage>
</organism>
<reference evidence="2" key="1">
    <citation type="journal article" date="2014" name="Int. J. Syst. Evol. Microbiol.">
        <title>Complete genome sequence of Corynebacterium casei LMG S-19264T (=DSM 44701T), isolated from a smear-ripened cheese.</title>
        <authorList>
            <consortium name="US DOE Joint Genome Institute (JGI-PGF)"/>
            <person name="Walter F."/>
            <person name="Albersmeier A."/>
            <person name="Kalinowski J."/>
            <person name="Ruckert C."/>
        </authorList>
    </citation>
    <scope>NUCLEOTIDE SEQUENCE</scope>
    <source>
        <strain evidence="2">CGMCC 1.12214</strain>
    </source>
</reference>
<evidence type="ECO:0000256" key="1">
    <source>
        <dbReference type="SAM" id="Phobius"/>
    </source>
</evidence>
<evidence type="ECO:0000313" key="3">
    <source>
        <dbReference type="Proteomes" id="UP000603912"/>
    </source>
</evidence>
<evidence type="ECO:0000313" key="2">
    <source>
        <dbReference type="EMBL" id="GGH09581.1"/>
    </source>
</evidence>